<dbReference type="EMBL" id="KV875095">
    <property type="protein sequence ID" value="OIW32746.1"/>
    <property type="molecule type" value="Genomic_DNA"/>
</dbReference>
<dbReference type="PANTHER" id="PTHR43798:SF31">
    <property type="entry name" value="AB HYDROLASE SUPERFAMILY PROTEIN YCLE"/>
    <property type="match status" value="1"/>
</dbReference>
<dbReference type="InterPro" id="IPR000073">
    <property type="entry name" value="AB_hydrolase_1"/>
</dbReference>
<reference evidence="3 4" key="1">
    <citation type="submission" date="2016-10" db="EMBL/GenBank/DDBJ databases">
        <title>Draft genome sequence of Coniochaeta ligniaria NRRL30616, a lignocellulolytic fungus for bioabatement of inhibitors in plant biomass hydrolysates.</title>
        <authorList>
            <consortium name="DOE Joint Genome Institute"/>
            <person name="Jimenez D.J."/>
            <person name="Hector R.E."/>
            <person name="Riley R."/>
            <person name="Sun H."/>
            <person name="Grigoriev I.V."/>
            <person name="Van Elsas J.D."/>
            <person name="Nichols N.N."/>
        </authorList>
    </citation>
    <scope>NUCLEOTIDE SEQUENCE [LARGE SCALE GENOMIC DNA]</scope>
    <source>
        <strain evidence="3 4">NRRL 30616</strain>
    </source>
</reference>
<dbReference type="InterPro" id="IPR029058">
    <property type="entry name" value="AB_hydrolase_fold"/>
</dbReference>
<keyword evidence="1 3" id="KW-0378">Hydrolase</keyword>
<dbReference type="GO" id="GO:0016020">
    <property type="term" value="C:membrane"/>
    <property type="evidence" value="ECO:0007669"/>
    <property type="project" value="TreeGrafter"/>
</dbReference>
<dbReference type="OrthoDB" id="10249433at2759"/>
<gene>
    <name evidence="3" type="ORF">CONLIGDRAFT_277281</name>
</gene>
<dbReference type="GO" id="GO:0016787">
    <property type="term" value="F:hydrolase activity"/>
    <property type="evidence" value="ECO:0007669"/>
    <property type="project" value="UniProtKB-KW"/>
</dbReference>
<feature type="domain" description="AB hydrolase-1" evidence="2">
    <location>
        <begin position="40"/>
        <end position="284"/>
    </location>
</feature>
<protein>
    <submittedName>
        <fullName evidence="3">Alpha/beta-hydrolase</fullName>
    </submittedName>
</protein>
<evidence type="ECO:0000313" key="4">
    <source>
        <dbReference type="Proteomes" id="UP000182658"/>
    </source>
</evidence>
<dbReference type="InParanoid" id="A0A1J7JY41"/>
<keyword evidence="4" id="KW-1185">Reference proteome</keyword>
<dbReference type="Proteomes" id="UP000182658">
    <property type="component" value="Unassembled WGS sequence"/>
</dbReference>
<sequence length="299" mass="32573">MTQPTLTEGDHFFSAEGITFHYRVGGSSGPIFIAHSVGWGMPGSYLWNGLGPHLEKSHTVVYLEPRGNGQSSQPADEGAMSSRIMAADIEHLRQHLGLDSIPVLFGHSNGACIALRYAEQYPDRVQNLILVSAEVQDFPSNDNLKTWAAKRKDDPVYGPAVAGLARAFKSPPQTDAGFAQMMDTILPWYFSDVRHVDTLRGHMSPDVTPPRVWPFLRQGPLDKRAENKCPHVADGGLVKARTLVVWGAEDAMCSVDAGRAVAGAVTGARLVVFEGCGHFPWIEEGEGFFREVDAFLGSD</sequence>
<dbReference type="PRINTS" id="PR00111">
    <property type="entry name" value="ABHYDROLASE"/>
</dbReference>
<proteinExistence type="predicted"/>
<evidence type="ECO:0000259" key="2">
    <source>
        <dbReference type="Pfam" id="PF00561"/>
    </source>
</evidence>
<dbReference type="SUPFAM" id="SSF53474">
    <property type="entry name" value="alpha/beta-Hydrolases"/>
    <property type="match status" value="1"/>
</dbReference>
<dbReference type="AlphaFoldDB" id="A0A1J7JY41"/>
<dbReference type="Pfam" id="PF00561">
    <property type="entry name" value="Abhydrolase_1"/>
    <property type="match status" value="1"/>
</dbReference>
<dbReference type="Gene3D" id="3.40.50.1820">
    <property type="entry name" value="alpha/beta hydrolase"/>
    <property type="match status" value="1"/>
</dbReference>
<name>A0A1J7JY41_9PEZI</name>
<evidence type="ECO:0000313" key="3">
    <source>
        <dbReference type="EMBL" id="OIW32746.1"/>
    </source>
</evidence>
<dbReference type="InterPro" id="IPR050266">
    <property type="entry name" value="AB_hydrolase_sf"/>
</dbReference>
<dbReference type="PANTHER" id="PTHR43798">
    <property type="entry name" value="MONOACYLGLYCEROL LIPASE"/>
    <property type="match status" value="1"/>
</dbReference>
<accession>A0A1J7JY41</accession>
<organism evidence="3 4">
    <name type="scientific">Coniochaeta ligniaria NRRL 30616</name>
    <dbReference type="NCBI Taxonomy" id="1408157"/>
    <lineage>
        <taxon>Eukaryota</taxon>
        <taxon>Fungi</taxon>
        <taxon>Dikarya</taxon>
        <taxon>Ascomycota</taxon>
        <taxon>Pezizomycotina</taxon>
        <taxon>Sordariomycetes</taxon>
        <taxon>Sordariomycetidae</taxon>
        <taxon>Coniochaetales</taxon>
        <taxon>Coniochaetaceae</taxon>
        <taxon>Coniochaeta</taxon>
    </lineage>
</organism>
<dbReference type="STRING" id="1408157.A0A1J7JY41"/>
<evidence type="ECO:0000256" key="1">
    <source>
        <dbReference type="ARBA" id="ARBA00022801"/>
    </source>
</evidence>